<feature type="compositionally biased region" description="Low complexity" evidence="1">
    <location>
        <begin position="208"/>
        <end position="220"/>
    </location>
</feature>
<evidence type="ECO:0000313" key="2">
    <source>
        <dbReference type="EMBL" id="PWN21046.1"/>
    </source>
</evidence>
<feature type="compositionally biased region" description="Basic residues" evidence="1">
    <location>
        <begin position="18"/>
        <end position="31"/>
    </location>
</feature>
<dbReference type="EMBL" id="KZ819326">
    <property type="protein sequence ID" value="PWN21046.1"/>
    <property type="molecule type" value="Genomic_DNA"/>
</dbReference>
<feature type="compositionally biased region" description="Low complexity" evidence="1">
    <location>
        <begin position="38"/>
        <end position="47"/>
    </location>
</feature>
<feature type="region of interest" description="Disordered" evidence="1">
    <location>
        <begin position="297"/>
        <end position="354"/>
    </location>
</feature>
<dbReference type="OrthoDB" id="10690297at2759"/>
<feature type="region of interest" description="Disordered" evidence="1">
    <location>
        <begin position="437"/>
        <end position="473"/>
    </location>
</feature>
<feature type="compositionally biased region" description="Polar residues" evidence="1">
    <location>
        <begin position="379"/>
        <end position="390"/>
    </location>
</feature>
<name>A0A316U705_9BASI</name>
<feature type="region of interest" description="Disordered" evidence="1">
    <location>
        <begin position="208"/>
        <end position="248"/>
    </location>
</feature>
<sequence length="713" mass="72348">MALPSRNHTFPVSSTSSHHYHPPHHYRKKRGGAGTGNAGAASGTAAGPLRQLLVDREEEAGIMGGGSSRDASEEDNDAFSEHSDSASSAPRLLSETLGSPTQLPRGIPTTARDRALVDSKAHRHNYSNAFAGILAPGGQKGRVPNTDYTPSGASSGLRASQNPGMSTSGPIASSSVSGPSHQSGRKSFSTTGRVDPSVTATLSQAAAALSSSSSNDLSRYAADDEDKSSESSKTGRAASIDSNSTDDQIRPLALKRAAGGPLSLHSLPEPAAALSIVDASTPRPPNSANSLLASANLQREASTSSELDGDSESQSVASSLSHREGFKAPLNVRDGAGDEGDASDGGTASPYDGDVEFAARTPVSQQIVNQQISQLQQQASPSRNAGTTFAFDNSPASVLADLSPPADSLGSSNSLASDVGQSVKDVPCRVYTATAGPSVATGAPIGDGQTSDTSLPNAASASSTLTSQGTQHPSAAEIHSHLITLNPPHLVSRLFAHAAGVESSAIASSSSAPPALSTSFLASGSTSATASAQAPTVRIFVQTIFDVPTLATCTSLLRTAKMCLGPGLANQVRIVAGVVATAPPPPAPPLGETAPADMAATGSTLALEQRAGLARSCRWVDEVVEGVPYFRELDSSATLADAAGPSSSSSLTSTASSLQTRGDLNKLLKDVGAVWCARFVRGIEVEVTGSGRGGVPTTGDEQEGGLILLPRVV</sequence>
<dbReference type="AlphaFoldDB" id="A0A316U705"/>
<feature type="compositionally biased region" description="Polar residues" evidence="1">
    <location>
        <begin position="1"/>
        <end position="15"/>
    </location>
</feature>
<feature type="region of interest" description="Disordered" evidence="1">
    <location>
        <begin position="1"/>
        <end position="109"/>
    </location>
</feature>
<accession>A0A316U705</accession>
<feature type="compositionally biased region" description="Polar residues" evidence="1">
    <location>
        <begin position="146"/>
        <end position="172"/>
    </location>
</feature>
<proteinExistence type="predicted"/>
<gene>
    <name evidence="2" type="ORF">BCV69DRAFT_182387</name>
</gene>
<dbReference type="STRING" id="1684307.A0A316U705"/>
<dbReference type="RefSeq" id="XP_025348206.1">
    <property type="nucleotide sequence ID" value="XM_025489574.1"/>
</dbReference>
<dbReference type="Proteomes" id="UP000245942">
    <property type="component" value="Unassembled WGS sequence"/>
</dbReference>
<feature type="compositionally biased region" description="Low complexity" evidence="1">
    <location>
        <begin position="173"/>
        <end position="182"/>
    </location>
</feature>
<evidence type="ECO:0000313" key="3">
    <source>
        <dbReference type="Proteomes" id="UP000245942"/>
    </source>
</evidence>
<feature type="compositionally biased region" description="Polar residues" evidence="1">
    <location>
        <begin position="448"/>
        <end position="473"/>
    </location>
</feature>
<dbReference type="GeneID" id="37011308"/>
<organism evidence="2 3">
    <name type="scientific">Pseudomicrostroma glucosiphilum</name>
    <dbReference type="NCBI Taxonomy" id="1684307"/>
    <lineage>
        <taxon>Eukaryota</taxon>
        <taxon>Fungi</taxon>
        <taxon>Dikarya</taxon>
        <taxon>Basidiomycota</taxon>
        <taxon>Ustilaginomycotina</taxon>
        <taxon>Exobasidiomycetes</taxon>
        <taxon>Microstromatales</taxon>
        <taxon>Microstromatales incertae sedis</taxon>
        <taxon>Pseudomicrostroma</taxon>
    </lineage>
</organism>
<keyword evidence="3" id="KW-1185">Reference proteome</keyword>
<protein>
    <submittedName>
        <fullName evidence="2">Uncharacterized protein</fullName>
    </submittedName>
</protein>
<reference evidence="2 3" key="1">
    <citation type="journal article" date="2018" name="Mol. Biol. Evol.">
        <title>Broad Genomic Sampling Reveals a Smut Pathogenic Ancestry of the Fungal Clade Ustilaginomycotina.</title>
        <authorList>
            <person name="Kijpornyongpan T."/>
            <person name="Mondo S.J."/>
            <person name="Barry K."/>
            <person name="Sandor L."/>
            <person name="Lee J."/>
            <person name="Lipzen A."/>
            <person name="Pangilinan J."/>
            <person name="LaButti K."/>
            <person name="Hainaut M."/>
            <person name="Henrissat B."/>
            <person name="Grigoriev I.V."/>
            <person name="Spatafora J.W."/>
            <person name="Aime M.C."/>
        </authorList>
    </citation>
    <scope>NUCLEOTIDE SEQUENCE [LARGE SCALE GENOMIC DNA]</scope>
    <source>
        <strain evidence="2 3">MCA 4718</strain>
    </source>
</reference>
<feature type="region of interest" description="Disordered" evidence="1">
    <location>
        <begin position="132"/>
        <end position="194"/>
    </location>
</feature>
<feature type="region of interest" description="Disordered" evidence="1">
    <location>
        <begin position="368"/>
        <end position="390"/>
    </location>
</feature>
<feature type="compositionally biased region" description="Low complexity" evidence="1">
    <location>
        <begin position="368"/>
        <end position="378"/>
    </location>
</feature>
<evidence type="ECO:0000256" key="1">
    <source>
        <dbReference type="SAM" id="MobiDB-lite"/>
    </source>
</evidence>
<feature type="compositionally biased region" description="Polar residues" evidence="1">
    <location>
        <begin position="299"/>
        <end position="320"/>
    </location>
</feature>